<evidence type="ECO:0000256" key="3">
    <source>
        <dbReference type="ARBA" id="ARBA00022927"/>
    </source>
</evidence>
<evidence type="ECO:0000313" key="4">
    <source>
        <dbReference type="Proteomes" id="UP000025227"/>
    </source>
</evidence>
<keyword evidence="3" id="KW-0653">Protein transport</keyword>
<dbReference type="AlphaFoldDB" id="A0A7I4YAU4"/>
<name>A0A7I4YAU4_HAECO</name>
<keyword evidence="4" id="KW-1185">Reference proteome</keyword>
<dbReference type="InterPro" id="IPR016024">
    <property type="entry name" value="ARM-type_fold"/>
</dbReference>
<dbReference type="PANTHER" id="PTHR23316">
    <property type="entry name" value="IMPORTIN ALPHA"/>
    <property type="match status" value="1"/>
</dbReference>
<comment type="similarity">
    <text evidence="1">Belongs to the importin alpha family.</text>
</comment>
<reference evidence="5" key="1">
    <citation type="submission" date="2020-12" db="UniProtKB">
        <authorList>
            <consortium name="WormBaseParasite"/>
        </authorList>
    </citation>
    <scope>IDENTIFICATION</scope>
    <source>
        <strain evidence="5">MHco3</strain>
    </source>
</reference>
<dbReference type="GO" id="GO:0015031">
    <property type="term" value="P:protein transport"/>
    <property type="evidence" value="ECO:0007669"/>
    <property type="project" value="UniProtKB-KW"/>
</dbReference>
<sequence>VFFCNHSYSTAMADSTKMDTSSPCNVPSTETMLDGEQQILLELLEEGSTPYAKAASALYFRRIFTTDLPNETPDPEKYTRLVSLLLRIISNESHPVETRVNAAWAVTNMACMSEKVNHIIVDQDGIQALLAGVISGTGEFRIQCIWALGNIAADCADCKRKCRETGLLTVIARILVQGTHTELSDLKNIVWCAMNVMRGGLRNSTVPLPTIQMLVSSLHEIAKRYAVWTDLAKDCLWTLASIADDMHQGTQIEVVLNEPGLVDLAFEILDSSVGELHHAALRILGNIITGNDIQTAAIITHPRFYEILVRSLSYSSRSDVRREAAWMCSNIAASRPDHADLLFLDWNVFAMLLEGCTSSEKKFKKECMWTIVNLLTGASVDKTRFMVAAGVFYVIPALLSTADFRLTERTLQAMRLLLPFYPEHAIYVKDSNMLGLVRPRFVETDTHIQELKADIQAMVDARSIPIVPPCTYTFVR</sequence>
<dbReference type="OMA" id="VWALSQI"/>
<organism evidence="4 5">
    <name type="scientific">Haemonchus contortus</name>
    <name type="common">Barber pole worm</name>
    <dbReference type="NCBI Taxonomy" id="6289"/>
    <lineage>
        <taxon>Eukaryota</taxon>
        <taxon>Metazoa</taxon>
        <taxon>Ecdysozoa</taxon>
        <taxon>Nematoda</taxon>
        <taxon>Chromadorea</taxon>
        <taxon>Rhabditida</taxon>
        <taxon>Rhabditina</taxon>
        <taxon>Rhabditomorpha</taxon>
        <taxon>Strongyloidea</taxon>
        <taxon>Trichostrongylidae</taxon>
        <taxon>Haemonchus</taxon>
    </lineage>
</organism>
<dbReference type="Gene3D" id="1.25.10.10">
    <property type="entry name" value="Leucine-rich Repeat Variant"/>
    <property type="match status" value="1"/>
</dbReference>
<dbReference type="InterPro" id="IPR011989">
    <property type="entry name" value="ARM-like"/>
</dbReference>
<evidence type="ECO:0000256" key="1">
    <source>
        <dbReference type="ARBA" id="ARBA00010394"/>
    </source>
</evidence>
<accession>A0A7I4YAU4</accession>
<evidence type="ECO:0000313" key="5">
    <source>
        <dbReference type="WBParaSite" id="HCON_00075060-00001"/>
    </source>
</evidence>
<proteinExistence type="inferred from homology"/>
<protein>
    <submittedName>
        <fullName evidence="5">Importin subunit alpha</fullName>
    </submittedName>
</protein>
<dbReference type="SUPFAM" id="SSF48371">
    <property type="entry name" value="ARM repeat"/>
    <property type="match status" value="1"/>
</dbReference>
<dbReference type="OrthoDB" id="5808860at2759"/>
<dbReference type="SMART" id="SM00185">
    <property type="entry name" value="ARM"/>
    <property type="match status" value="3"/>
</dbReference>
<dbReference type="Proteomes" id="UP000025227">
    <property type="component" value="Unplaced"/>
</dbReference>
<dbReference type="InterPro" id="IPR000225">
    <property type="entry name" value="Armadillo"/>
</dbReference>
<evidence type="ECO:0000256" key="2">
    <source>
        <dbReference type="ARBA" id="ARBA00022448"/>
    </source>
</evidence>
<dbReference type="WBParaSite" id="HCON_00075060-00001">
    <property type="protein sequence ID" value="HCON_00075060-00001"/>
    <property type="gene ID" value="HCON_00075060"/>
</dbReference>
<keyword evidence="2" id="KW-0813">Transport</keyword>